<evidence type="ECO:0000313" key="5">
    <source>
        <dbReference type="Proteomes" id="UP000826656"/>
    </source>
</evidence>
<organism evidence="4 5">
    <name type="scientific">Solanum tuberosum</name>
    <name type="common">Potato</name>
    <dbReference type="NCBI Taxonomy" id="4113"/>
    <lineage>
        <taxon>Eukaryota</taxon>
        <taxon>Viridiplantae</taxon>
        <taxon>Streptophyta</taxon>
        <taxon>Embryophyta</taxon>
        <taxon>Tracheophyta</taxon>
        <taxon>Spermatophyta</taxon>
        <taxon>Magnoliopsida</taxon>
        <taxon>eudicotyledons</taxon>
        <taxon>Gunneridae</taxon>
        <taxon>Pentapetalae</taxon>
        <taxon>asterids</taxon>
        <taxon>lamiids</taxon>
        <taxon>Solanales</taxon>
        <taxon>Solanaceae</taxon>
        <taxon>Solanoideae</taxon>
        <taxon>Solaneae</taxon>
        <taxon>Solanum</taxon>
    </lineage>
</organism>
<dbReference type="SUPFAM" id="SSF52096">
    <property type="entry name" value="ClpP/crotonase"/>
    <property type="match status" value="1"/>
</dbReference>
<gene>
    <name evidence="4" type="ORF">KY290_011373</name>
</gene>
<dbReference type="PANTHER" id="PTHR23309">
    <property type="entry name" value="3-HYDROXYACYL-COA DEHYROGENASE"/>
    <property type="match status" value="1"/>
</dbReference>
<dbReference type="EMBL" id="JAIVGD010000005">
    <property type="protein sequence ID" value="KAH0774236.1"/>
    <property type="molecule type" value="Genomic_DNA"/>
</dbReference>
<evidence type="ECO:0000256" key="2">
    <source>
        <dbReference type="ARBA" id="ARBA00023239"/>
    </source>
</evidence>
<evidence type="ECO:0000256" key="3">
    <source>
        <dbReference type="ARBA" id="ARBA00023268"/>
    </source>
</evidence>
<protein>
    <recommendedName>
        <fullName evidence="6">Enoyl-CoA hydratase/isomerase family protein</fullName>
    </recommendedName>
</protein>
<proteinExistence type="predicted"/>
<comment type="caution">
    <text evidence="4">The sequence shown here is derived from an EMBL/GenBank/DDBJ whole genome shotgun (WGS) entry which is preliminary data.</text>
</comment>
<dbReference type="Proteomes" id="UP000826656">
    <property type="component" value="Unassembled WGS sequence"/>
</dbReference>
<keyword evidence="1" id="KW-0413">Isomerase</keyword>
<accession>A0ABQ7W0F1</accession>
<keyword evidence="3" id="KW-0511">Multifunctional enzyme</keyword>
<dbReference type="InterPro" id="IPR029045">
    <property type="entry name" value="ClpP/crotonase-like_dom_sf"/>
</dbReference>
<dbReference type="Gene3D" id="3.90.226.10">
    <property type="entry name" value="2-enoyl-CoA Hydratase, Chain A, domain 1"/>
    <property type="match status" value="1"/>
</dbReference>
<name>A0ABQ7W0F1_SOLTU</name>
<sequence length="62" mass="6560">MAKAKVTMEVGNDGVAVITFVNPPVNALAIQIFAGLKEKWNEAAMRNDVKAIVLTGFGAISK</sequence>
<dbReference type="PANTHER" id="PTHR23309:SF49">
    <property type="entry name" value="PEROXISOMAL BIFUNCTIONAL ENZYME"/>
    <property type="match status" value="1"/>
</dbReference>
<evidence type="ECO:0008006" key="6">
    <source>
        <dbReference type="Google" id="ProtNLM"/>
    </source>
</evidence>
<evidence type="ECO:0000313" key="4">
    <source>
        <dbReference type="EMBL" id="KAH0774236.1"/>
    </source>
</evidence>
<reference evidence="4 5" key="1">
    <citation type="journal article" date="2021" name="bioRxiv">
        <title>Chromosome-scale and haplotype-resolved genome assembly of a tetraploid potato cultivar.</title>
        <authorList>
            <person name="Sun H."/>
            <person name="Jiao W.-B."/>
            <person name="Krause K."/>
            <person name="Campoy J.A."/>
            <person name="Goel M."/>
            <person name="Folz-Donahue K."/>
            <person name="Kukat C."/>
            <person name="Huettel B."/>
            <person name="Schneeberger K."/>
        </authorList>
    </citation>
    <scope>NUCLEOTIDE SEQUENCE [LARGE SCALE GENOMIC DNA]</scope>
    <source>
        <strain evidence="4">SolTubOtavaFocal</strain>
        <tissue evidence="4">Leaves</tissue>
    </source>
</reference>
<evidence type="ECO:0000256" key="1">
    <source>
        <dbReference type="ARBA" id="ARBA00023235"/>
    </source>
</evidence>
<keyword evidence="2" id="KW-0456">Lyase</keyword>
<keyword evidence="5" id="KW-1185">Reference proteome</keyword>